<proteinExistence type="predicted"/>
<dbReference type="AlphaFoldDB" id="A0A6C0LU18"/>
<evidence type="ECO:0000313" key="2">
    <source>
        <dbReference type="EMBL" id="QHU33054.1"/>
    </source>
</evidence>
<keyword evidence="1" id="KW-0812">Transmembrane</keyword>
<keyword evidence="1" id="KW-1133">Transmembrane helix</keyword>
<sequence>MTISNKINMMTKPTSNIRVSDLNLGIEKYEKNGNDNEINLLTFSRLYKIGGIPIFDLILIFFILYIINNYAQCSDSNFILIATIPTTIIIDLIICRNLKISPIMILIMLLCIFYLYTTGFQKLKYC</sequence>
<keyword evidence="1" id="KW-0472">Membrane</keyword>
<feature type="transmembrane region" description="Helical" evidence="1">
    <location>
        <begin position="46"/>
        <end position="66"/>
    </location>
</feature>
<protein>
    <submittedName>
        <fullName evidence="2">Uncharacterized protein</fullName>
    </submittedName>
</protein>
<evidence type="ECO:0000256" key="1">
    <source>
        <dbReference type="SAM" id="Phobius"/>
    </source>
</evidence>
<name>A0A6C0LU18_9ZZZZ</name>
<accession>A0A6C0LU18</accession>
<reference evidence="2" key="1">
    <citation type="journal article" date="2020" name="Nature">
        <title>Giant virus diversity and host interactions through global metagenomics.</title>
        <authorList>
            <person name="Schulz F."/>
            <person name="Roux S."/>
            <person name="Paez-Espino D."/>
            <person name="Jungbluth S."/>
            <person name="Walsh D.A."/>
            <person name="Denef V.J."/>
            <person name="McMahon K.D."/>
            <person name="Konstantinidis K.T."/>
            <person name="Eloe-Fadrosh E.A."/>
            <person name="Kyrpides N.C."/>
            <person name="Woyke T."/>
        </authorList>
    </citation>
    <scope>NUCLEOTIDE SEQUENCE</scope>
    <source>
        <strain evidence="2">GVMAG-S-1014582-52</strain>
    </source>
</reference>
<dbReference type="EMBL" id="MN740556">
    <property type="protein sequence ID" value="QHU33054.1"/>
    <property type="molecule type" value="Genomic_DNA"/>
</dbReference>
<feature type="transmembrane region" description="Helical" evidence="1">
    <location>
        <begin position="78"/>
        <end position="94"/>
    </location>
</feature>
<organism evidence="2">
    <name type="scientific">viral metagenome</name>
    <dbReference type="NCBI Taxonomy" id="1070528"/>
    <lineage>
        <taxon>unclassified sequences</taxon>
        <taxon>metagenomes</taxon>
        <taxon>organismal metagenomes</taxon>
    </lineage>
</organism>
<feature type="transmembrane region" description="Helical" evidence="1">
    <location>
        <begin position="100"/>
        <end position="117"/>
    </location>
</feature>